<gene>
    <name evidence="6" type="ORF">A6V36_09760</name>
    <name evidence="7" type="ORF">A6V37_13080</name>
</gene>
<organism evidence="7 9">
    <name type="scientific">Paraburkholderia ginsengiterrae</name>
    <dbReference type="NCBI Taxonomy" id="1462993"/>
    <lineage>
        <taxon>Bacteria</taxon>
        <taxon>Pseudomonadati</taxon>
        <taxon>Pseudomonadota</taxon>
        <taxon>Betaproteobacteria</taxon>
        <taxon>Burkholderiales</taxon>
        <taxon>Burkholderiaceae</taxon>
        <taxon>Paraburkholderia</taxon>
    </lineage>
</organism>
<evidence type="ECO:0000259" key="5">
    <source>
        <dbReference type="PROSITE" id="PS50931"/>
    </source>
</evidence>
<dbReference type="GO" id="GO:0003677">
    <property type="term" value="F:DNA binding"/>
    <property type="evidence" value="ECO:0007669"/>
    <property type="project" value="UniProtKB-KW"/>
</dbReference>
<proteinExistence type="inferred from homology"/>
<protein>
    <submittedName>
        <fullName evidence="7">LysR family transcriptional regulator</fullName>
    </submittedName>
</protein>
<feature type="domain" description="HTH lysR-type" evidence="5">
    <location>
        <begin position="1"/>
        <end position="59"/>
    </location>
</feature>
<dbReference type="Gene3D" id="3.40.190.290">
    <property type="match status" value="1"/>
</dbReference>
<keyword evidence="2" id="KW-0805">Transcription regulation</keyword>
<evidence type="ECO:0000313" key="7">
    <source>
        <dbReference type="EMBL" id="OAJ65889.1"/>
    </source>
</evidence>
<dbReference type="Proteomes" id="UP000077961">
    <property type="component" value="Unassembled WGS sequence"/>
</dbReference>
<dbReference type="InterPro" id="IPR058163">
    <property type="entry name" value="LysR-type_TF_proteobact-type"/>
</dbReference>
<dbReference type="SUPFAM" id="SSF46785">
    <property type="entry name" value="Winged helix' DNA-binding domain"/>
    <property type="match status" value="1"/>
</dbReference>
<evidence type="ECO:0000313" key="6">
    <source>
        <dbReference type="EMBL" id="OAJ53744.1"/>
    </source>
</evidence>
<dbReference type="PROSITE" id="PS50931">
    <property type="entry name" value="HTH_LYSR"/>
    <property type="match status" value="1"/>
</dbReference>
<dbReference type="PANTHER" id="PTHR30537">
    <property type="entry name" value="HTH-TYPE TRANSCRIPTIONAL REGULATOR"/>
    <property type="match status" value="1"/>
</dbReference>
<comment type="caution">
    <text evidence="7">The sequence shown here is derived from an EMBL/GenBank/DDBJ whole genome shotgun (WGS) entry which is preliminary data.</text>
</comment>
<keyword evidence="4" id="KW-0804">Transcription</keyword>
<dbReference type="Proteomes" id="UP000078116">
    <property type="component" value="Unassembled WGS sequence"/>
</dbReference>
<evidence type="ECO:0000256" key="3">
    <source>
        <dbReference type="ARBA" id="ARBA00023125"/>
    </source>
</evidence>
<dbReference type="InterPro" id="IPR000847">
    <property type="entry name" value="LysR_HTH_N"/>
</dbReference>
<dbReference type="PANTHER" id="PTHR30537:SF5">
    <property type="entry name" value="HTH-TYPE TRANSCRIPTIONAL ACTIVATOR TTDR-RELATED"/>
    <property type="match status" value="1"/>
</dbReference>
<dbReference type="RefSeq" id="WP_064270994.1">
    <property type="nucleotide sequence ID" value="NZ_LXJZ01000209.1"/>
</dbReference>
<dbReference type="Gene3D" id="1.10.10.10">
    <property type="entry name" value="Winged helix-like DNA-binding domain superfamily/Winged helix DNA-binding domain"/>
    <property type="match status" value="1"/>
</dbReference>
<dbReference type="OrthoDB" id="9786526at2"/>
<sequence length="313" mass="34311">MDTFRNMKIFVEVAEAGSFTAAANQLGTTTGYVSRSISELETHLRTRLLNRTTRRLALTEAGERYLQRCYAITASVAEAEAEASNAHAKPVGALRVHALSSLGQNYVVPAVAAYQERYPAVTVDLTLSQNVPDLLEEGYDVALRVTPGALPDSAYISRRLGTFYSILCASPKYLEIHGVPQTVDDLSNHTCLQVAVPIFPADRWLLEDVSGEHEFMLPDGRFKVNVPDAMAVAALEGMGIAALPTFTVRSLLRSGSLKRVLPDYQLQAQNVFALYASRQYLDAKIKTWIEFLRDWTDSALNADGPAIEPTSNG</sequence>
<dbReference type="InterPro" id="IPR036390">
    <property type="entry name" value="WH_DNA-bd_sf"/>
</dbReference>
<dbReference type="STRING" id="1462993.A6V36_09760"/>
<keyword evidence="3" id="KW-0238">DNA-binding</keyword>
<evidence type="ECO:0000256" key="4">
    <source>
        <dbReference type="ARBA" id="ARBA00023163"/>
    </source>
</evidence>
<evidence type="ECO:0000313" key="8">
    <source>
        <dbReference type="Proteomes" id="UP000077961"/>
    </source>
</evidence>
<reference evidence="8 9" key="1">
    <citation type="submission" date="2016-04" db="EMBL/GenBank/DDBJ databases">
        <title>Reclassification of Paraburkholderia panaciterrae (Farh et al. 2015) Dobritsa &amp; Samadpour 2016 as a later homotypic synonym of Paraburkholderia ginsengiterrae (Farh et al. 2015) Dobritsa &amp; Samadpour 2016.</title>
        <authorList>
            <person name="Dobritsa A.P."/>
            <person name="Kutumbaka K."/>
            <person name="Samadpour M."/>
        </authorList>
    </citation>
    <scope>NUCLEOTIDE SEQUENCE [LARGE SCALE GENOMIC DNA]</scope>
    <source>
        <strain evidence="7 9">DCY85</strain>
        <strain evidence="6 8">DCY85-1</strain>
    </source>
</reference>
<dbReference type="SUPFAM" id="SSF53850">
    <property type="entry name" value="Periplasmic binding protein-like II"/>
    <property type="match status" value="1"/>
</dbReference>
<evidence type="ECO:0000313" key="9">
    <source>
        <dbReference type="Proteomes" id="UP000078116"/>
    </source>
</evidence>
<dbReference type="AlphaFoldDB" id="A0A1A9NHZ4"/>
<dbReference type="InterPro" id="IPR005119">
    <property type="entry name" value="LysR_subst-bd"/>
</dbReference>
<dbReference type="InterPro" id="IPR036388">
    <property type="entry name" value="WH-like_DNA-bd_sf"/>
</dbReference>
<dbReference type="EMBL" id="LXKA01000011">
    <property type="protein sequence ID" value="OAJ65889.1"/>
    <property type="molecule type" value="Genomic_DNA"/>
</dbReference>
<comment type="similarity">
    <text evidence="1">Belongs to the LysR transcriptional regulatory family.</text>
</comment>
<dbReference type="Pfam" id="PF03466">
    <property type="entry name" value="LysR_substrate"/>
    <property type="match status" value="1"/>
</dbReference>
<name>A0A1A9NHZ4_9BURK</name>
<dbReference type="EMBL" id="LXJZ01000209">
    <property type="protein sequence ID" value="OAJ53744.1"/>
    <property type="molecule type" value="Genomic_DNA"/>
</dbReference>
<keyword evidence="8" id="KW-1185">Reference proteome</keyword>
<dbReference type="Pfam" id="PF00126">
    <property type="entry name" value="HTH_1"/>
    <property type="match status" value="1"/>
</dbReference>
<evidence type="ECO:0000256" key="2">
    <source>
        <dbReference type="ARBA" id="ARBA00023015"/>
    </source>
</evidence>
<evidence type="ECO:0000256" key="1">
    <source>
        <dbReference type="ARBA" id="ARBA00009437"/>
    </source>
</evidence>
<dbReference type="CDD" id="cd08422">
    <property type="entry name" value="PBP2_CrgA_like"/>
    <property type="match status" value="1"/>
</dbReference>
<accession>A0A1A9NHZ4</accession>
<dbReference type="GO" id="GO:0003700">
    <property type="term" value="F:DNA-binding transcription factor activity"/>
    <property type="evidence" value="ECO:0007669"/>
    <property type="project" value="InterPro"/>
</dbReference>
<dbReference type="FunFam" id="1.10.10.10:FF:000001">
    <property type="entry name" value="LysR family transcriptional regulator"/>
    <property type="match status" value="1"/>
</dbReference>